<organism evidence="2 3">
    <name type="scientific">Calycomorphotria hydatis</name>
    <dbReference type="NCBI Taxonomy" id="2528027"/>
    <lineage>
        <taxon>Bacteria</taxon>
        <taxon>Pseudomonadati</taxon>
        <taxon>Planctomycetota</taxon>
        <taxon>Planctomycetia</taxon>
        <taxon>Planctomycetales</taxon>
        <taxon>Planctomycetaceae</taxon>
        <taxon>Calycomorphotria</taxon>
    </lineage>
</organism>
<evidence type="ECO:0000313" key="2">
    <source>
        <dbReference type="EMBL" id="QDT63809.1"/>
    </source>
</evidence>
<evidence type="ECO:0008006" key="4">
    <source>
        <dbReference type="Google" id="ProtNLM"/>
    </source>
</evidence>
<dbReference type="InterPro" id="IPR013783">
    <property type="entry name" value="Ig-like_fold"/>
</dbReference>
<dbReference type="InterPro" id="IPR011467">
    <property type="entry name" value="DUF1573"/>
</dbReference>
<evidence type="ECO:0000256" key="1">
    <source>
        <dbReference type="SAM" id="SignalP"/>
    </source>
</evidence>
<reference evidence="2 3" key="1">
    <citation type="submission" date="2019-02" db="EMBL/GenBank/DDBJ databases">
        <title>Deep-cultivation of Planctomycetes and their phenomic and genomic characterization uncovers novel biology.</title>
        <authorList>
            <person name="Wiegand S."/>
            <person name="Jogler M."/>
            <person name="Boedeker C."/>
            <person name="Pinto D."/>
            <person name="Vollmers J."/>
            <person name="Rivas-Marin E."/>
            <person name="Kohn T."/>
            <person name="Peeters S.H."/>
            <person name="Heuer A."/>
            <person name="Rast P."/>
            <person name="Oberbeckmann S."/>
            <person name="Bunk B."/>
            <person name="Jeske O."/>
            <person name="Meyerdierks A."/>
            <person name="Storesund J.E."/>
            <person name="Kallscheuer N."/>
            <person name="Luecker S."/>
            <person name="Lage O.M."/>
            <person name="Pohl T."/>
            <person name="Merkel B.J."/>
            <person name="Hornburger P."/>
            <person name="Mueller R.-W."/>
            <person name="Bruemmer F."/>
            <person name="Labrenz M."/>
            <person name="Spormann A.M."/>
            <person name="Op den Camp H."/>
            <person name="Overmann J."/>
            <person name="Amann R."/>
            <person name="Jetten M.S.M."/>
            <person name="Mascher T."/>
            <person name="Medema M.H."/>
            <person name="Devos D.P."/>
            <person name="Kaster A.-K."/>
            <person name="Ovreas L."/>
            <person name="Rohde M."/>
            <person name="Galperin M.Y."/>
            <person name="Jogler C."/>
        </authorList>
    </citation>
    <scope>NUCLEOTIDE SEQUENCE [LARGE SCALE GENOMIC DNA]</scope>
    <source>
        <strain evidence="2 3">V22</strain>
    </source>
</reference>
<dbReference type="AlphaFoldDB" id="A0A517T608"/>
<dbReference type="PANTHER" id="PTHR37833:SF1">
    <property type="entry name" value="SIGNAL PEPTIDE PROTEIN"/>
    <property type="match status" value="1"/>
</dbReference>
<dbReference type="PANTHER" id="PTHR37833">
    <property type="entry name" value="LIPOPROTEIN-RELATED"/>
    <property type="match status" value="1"/>
</dbReference>
<evidence type="ECO:0000313" key="3">
    <source>
        <dbReference type="Proteomes" id="UP000319976"/>
    </source>
</evidence>
<keyword evidence="3" id="KW-1185">Reference proteome</keyword>
<dbReference type="EMBL" id="CP036316">
    <property type="protein sequence ID" value="QDT63809.1"/>
    <property type="molecule type" value="Genomic_DNA"/>
</dbReference>
<feature type="signal peptide" evidence="1">
    <location>
        <begin position="1"/>
        <end position="23"/>
    </location>
</feature>
<dbReference type="Gene3D" id="2.60.40.10">
    <property type="entry name" value="Immunoglobulins"/>
    <property type="match status" value="2"/>
</dbReference>
<sequence precursor="true">MLYVPRLLIFSLCLTLLPALASAQQIDRDWAEKMFSIEKLDFGYVAKGADTKARIEIKNIYNEDVHISNVRTTCGCTAAEPDRNLLKTYEVAYVNVDMDTRRFSHEKTSNIIVTFDRPRYAEVRIPVRMYVRTDVVLSPGSVNFGDVEIGEGGERTIDIQYAGRDSWSIVDVKTSSDLIKAEVVEKRRSTGRANYDLVVQLSDTAELGPIRERISLMTDDAKNPVVPVLVQGTVEPDITVTPSPLPLGRMRVGQRKMLNVVLRGKDSFEIESIECESEDEAFSVRIPSRSSTVHVLPMTVVAPDKPGKYTEEFTVTIPGRPEPVRFTAAGEIIGS</sequence>
<proteinExistence type="predicted"/>
<dbReference type="KEGG" id="chya:V22_10340"/>
<name>A0A517T608_9PLAN</name>
<dbReference type="Pfam" id="PF07610">
    <property type="entry name" value="DUF1573"/>
    <property type="match status" value="1"/>
</dbReference>
<dbReference type="RefSeq" id="WP_145260409.1">
    <property type="nucleotide sequence ID" value="NZ_CP036316.1"/>
</dbReference>
<keyword evidence="1" id="KW-0732">Signal</keyword>
<feature type="chain" id="PRO_5022115126" description="DUF1573 domain-containing protein" evidence="1">
    <location>
        <begin position="24"/>
        <end position="335"/>
    </location>
</feature>
<dbReference type="OrthoDB" id="273711at2"/>
<protein>
    <recommendedName>
        <fullName evidence="4">DUF1573 domain-containing protein</fullName>
    </recommendedName>
</protein>
<accession>A0A517T608</accession>
<gene>
    <name evidence="2" type="ORF">V22_10340</name>
</gene>
<dbReference type="Proteomes" id="UP000319976">
    <property type="component" value="Chromosome"/>
</dbReference>